<dbReference type="GO" id="GO:0005524">
    <property type="term" value="F:ATP binding"/>
    <property type="evidence" value="ECO:0007669"/>
    <property type="project" value="UniProtKB-UniRule"/>
</dbReference>
<dbReference type="PANTHER" id="PTHR30153:SF2">
    <property type="entry name" value="REPLICATIVE DNA HELICASE"/>
    <property type="match status" value="1"/>
</dbReference>
<evidence type="ECO:0000256" key="10">
    <source>
        <dbReference type="ARBA" id="ARBA00048954"/>
    </source>
</evidence>
<dbReference type="InterPro" id="IPR007692">
    <property type="entry name" value="DNA_helicase_DnaB"/>
</dbReference>
<keyword evidence="9" id="KW-0413">Isomerase</keyword>
<feature type="compositionally biased region" description="Basic and acidic residues" evidence="13">
    <location>
        <begin position="377"/>
        <end position="388"/>
    </location>
</feature>
<dbReference type="AlphaFoldDB" id="A0A2N3G5K8"/>
<comment type="caution">
    <text evidence="15">The sequence shown here is derived from an EMBL/GenBank/DDBJ whole genome shotgun (WGS) entry which is preliminary data.</text>
</comment>
<evidence type="ECO:0000256" key="7">
    <source>
        <dbReference type="ARBA" id="ARBA00022840"/>
    </source>
</evidence>
<dbReference type="Proteomes" id="UP000233654">
    <property type="component" value="Unassembled WGS sequence"/>
</dbReference>
<evidence type="ECO:0000256" key="2">
    <source>
        <dbReference type="ARBA" id="ARBA00022515"/>
    </source>
</evidence>
<dbReference type="SUPFAM" id="SSF48024">
    <property type="entry name" value="N-terminal domain of DnaB helicase"/>
    <property type="match status" value="1"/>
</dbReference>
<dbReference type="GO" id="GO:0006269">
    <property type="term" value="P:DNA replication, synthesis of primer"/>
    <property type="evidence" value="ECO:0007669"/>
    <property type="project" value="UniProtKB-UniRule"/>
</dbReference>
<dbReference type="GO" id="GO:0043139">
    <property type="term" value="F:5'-3' DNA helicase activity"/>
    <property type="evidence" value="ECO:0007669"/>
    <property type="project" value="UniProtKB-EC"/>
</dbReference>
<evidence type="ECO:0000256" key="1">
    <source>
        <dbReference type="ARBA" id="ARBA00008428"/>
    </source>
</evidence>
<evidence type="ECO:0000313" key="15">
    <source>
        <dbReference type="EMBL" id="PKQ27912.1"/>
    </source>
</evidence>
<dbReference type="NCBIfam" id="TIGR00665">
    <property type="entry name" value="DnaB"/>
    <property type="match status" value="1"/>
</dbReference>
<evidence type="ECO:0000313" key="16">
    <source>
        <dbReference type="Proteomes" id="UP000233654"/>
    </source>
</evidence>
<dbReference type="EC" id="5.6.2.3" evidence="11 12"/>
<keyword evidence="5 12" id="KW-0378">Hydrolase</keyword>
<dbReference type="GO" id="GO:0016887">
    <property type="term" value="F:ATP hydrolysis activity"/>
    <property type="evidence" value="ECO:0007669"/>
    <property type="project" value="RHEA"/>
</dbReference>
<evidence type="ECO:0000256" key="11">
    <source>
        <dbReference type="NCBIfam" id="TIGR00665"/>
    </source>
</evidence>
<keyword evidence="7 12" id="KW-0067">ATP-binding</keyword>
<evidence type="ECO:0000256" key="5">
    <source>
        <dbReference type="ARBA" id="ARBA00022801"/>
    </source>
</evidence>
<dbReference type="Pfam" id="PF03796">
    <property type="entry name" value="DnaB_C"/>
    <property type="match status" value="1"/>
</dbReference>
<dbReference type="Gene3D" id="3.40.50.300">
    <property type="entry name" value="P-loop containing nucleotide triphosphate hydrolases"/>
    <property type="match status" value="1"/>
</dbReference>
<keyword evidence="4 12" id="KW-0547">Nucleotide-binding</keyword>
<dbReference type="Gene3D" id="1.10.860.10">
    <property type="entry name" value="DNAb Helicase, Chain A"/>
    <property type="match status" value="1"/>
</dbReference>
<sequence length="456" mass="50899">MALESVAATRSSDRIPPHNLEAEESVLGSMILSHQATAEVQDIVSCDDFYKESHRIIYRALTELYALGATTDHVILAEELKKRGQLEASGDRAYLLTLTDTTPNPHNAKHYASIVRDMALRRNLIDIGYDITGMGFQVGDEFDNLYDGAEQSLYNLGKRMRREGLTHIKNPLLNSFNRMSEAKDKGSPITGVPTGFYDLDRITSGLQPSNLVIVGGRTSMGKTSLALNIAHHAAVREGIGVLIFSLEMNKTDIAERLLLSEARVDSSKYRTGNVDDKEMDRIVNAAGILNQAPIFIDDMGDVKLLEMRSIARKLMSTEKNVGLIIVDYIQLLYSDKRSESRAQEVSRIARDLKVMAMDLEVPVIAASQLRRPPPTTTRKDPSLEDLKESGGIEQNADVVILIYRPEMDDPKNMDVKGIAEINLAKHRNGRTARFKLYWMGSYSKFENPAEEDLLQD</sequence>
<evidence type="ECO:0000256" key="12">
    <source>
        <dbReference type="RuleBase" id="RU362085"/>
    </source>
</evidence>
<keyword evidence="2 12" id="KW-0639">Primosome</keyword>
<gene>
    <name evidence="15" type="primary">dnaB</name>
    <name evidence="15" type="ORF">CVT63_05515</name>
</gene>
<dbReference type="GO" id="GO:0005829">
    <property type="term" value="C:cytosol"/>
    <property type="evidence" value="ECO:0007669"/>
    <property type="project" value="TreeGrafter"/>
</dbReference>
<dbReference type="CDD" id="cd00984">
    <property type="entry name" value="DnaB_C"/>
    <property type="match status" value="1"/>
</dbReference>
<dbReference type="GO" id="GO:0003677">
    <property type="term" value="F:DNA binding"/>
    <property type="evidence" value="ECO:0007669"/>
    <property type="project" value="UniProtKB-UniRule"/>
</dbReference>
<evidence type="ECO:0000256" key="13">
    <source>
        <dbReference type="SAM" id="MobiDB-lite"/>
    </source>
</evidence>
<evidence type="ECO:0000256" key="8">
    <source>
        <dbReference type="ARBA" id="ARBA00023125"/>
    </source>
</evidence>
<dbReference type="SUPFAM" id="SSF52540">
    <property type="entry name" value="P-loop containing nucleoside triphosphate hydrolases"/>
    <property type="match status" value="1"/>
</dbReference>
<keyword evidence="8 12" id="KW-0238">DNA-binding</keyword>
<evidence type="ECO:0000256" key="9">
    <source>
        <dbReference type="ARBA" id="ARBA00023235"/>
    </source>
</evidence>
<evidence type="ECO:0000256" key="6">
    <source>
        <dbReference type="ARBA" id="ARBA00022806"/>
    </source>
</evidence>
<dbReference type="InterPro" id="IPR027417">
    <property type="entry name" value="P-loop_NTPase"/>
</dbReference>
<dbReference type="FunFam" id="1.10.860.10:FF:000001">
    <property type="entry name" value="Replicative DNA helicase"/>
    <property type="match status" value="1"/>
</dbReference>
<comment type="catalytic activity">
    <reaction evidence="10 12">
        <text>ATP + H2O = ADP + phosphate + H(+)</text>
        <dbReference type="Rhea" id="RHEA:13065"/>
        <dbReference type="ChEBI" id="CHEBI:15377"/>
        <dbReference type="ChEBI" id="CHEBI:15378"/>
        <dbReference type="ChEBI" id="CHEBI:30616"/>
        <dbReference type="ChEBI" id="CHEBI:43474"/>
        <dbReference type="ChEBI" id="CHEBI:456216"/>
        <dbReference type="EC" id="5.6.2.3"/>
    </reaction>
</comment>
<accession>A0A2N3G5K8</accession>
<dbReference type="Pfam" id="PF00772">
    <property type="entry name" value="DnaB"/>
    <property type="match status" value="1"/>
</dbReference>
<evidence type="ECO:0000259" key="14">
    <source>
        <dbReference type="PROSITE" id="PS51199"/>
    </source>
</evidence>
<evidence type="ECO:0000256" key="3">
    <source>
        <dbReference type="ARBA" id="ARBA00022705"/>
    </source>
</evidence>
<protein>
    <recommendedName>
        <fullName evidence="11 12">Replicative DNA helicase</fullName>
        <ecNumber evidence="11 12">5.6.2.3</ecNumber>
    </recommendedName>
</protein>
<dbReference type="InterPro" id="IPR007693">
    <property type="entry name" value="DNA_helicase_DnaB-like_N"/>
</dbReference>
<comment type="function">
    <text evidence="12">The main replicative DNA helicase, it participates in initiation and elongation during chromosome replication. Travels ahead of the DNA replisome, separating dsDNA into templates for DNA synthesis. A processive ATP-dependent 5'-3' DNA helicase it has DNA-dependent ATPase activity.</text>
</comment>
<dbReference type="InterPro" id="IPR007694">
    <property type="entry name" value="DNA_helicase_DnaB-like_C"/>
</dbReference>
<proteinExistence type="inferred from homology"/>
<dbReference type="InterPro" id="IPR016136">
    <property type="entry name" value="DNA_helicase_N/primase_C"/>
</dbReference>
<dbReference type="InterPro" id="IPR036185">
    <property type="entry name" value="DNA_heli_DnaB-like_N_sf"/>
</dbReference>
<dbReference type="EMBL" id="PHEX01000044">
    <property type="protein sequence ID" value="PKQ27912.1"/>
    <property type="molecule type" value="Genomic_DNA"/>
</dbReference>
<feature type="region of interest" description="Disordered" evidence="13">
    <location>
        <begin position="369"/>
        <end position="388"/>
    </location>
</feature>
<evidence type="ECO:0000256" key="4">
    <source>
        <dbReference type="ARBA" id="ARBA00022741"/>
    </source>
</evidence>
<dbReference type="SMART" id="SM00382">
    <property type="entry name" value="AAA"/>
    <property type="match status" value="1"/>
</dbReference>
<keyword evidence="6 12" id="KW-0347">Helicase</keyword>
<reference evidence="15 16" key="1">
    <citation type="journal article" date="2017" name="ISME J.">
        <title>Potential for microbial H2 and metal transformations associated with novel bacteria and archaea in deep terrestrial subsurface sediments.</title>
        <authorList>
            <person name="Hernsdorf A.W."/>
            <person name="Amano Y."/>
            <person name="Miyakawa K."/>
            <person name="Ise K."/>
            <person name="Suzuki Y."/>
            <person name="Anantharaman K."/>
            <person name="Probst A."/>
            <person name="Burstein D."/>
            <person name="Thomas B.C."/>
            <person name="Banfield J.F."/>
        </authorList>
    </citation>
    <scope>NUCLEOTIDE SEQUENCE [LARGE SCALE GENOMIC DNA]</scope>
    <source>
        <strain evidence="15">HGW-Actinobacteria-3</strain>
    </source>
</reference>
<keyword evidence="3 12" id="KW-0235">DNA replication</keyword>
<name>A0A2N3G5K8_9ACTN</name>
<organism evidence="15 16">
    <name type="scientific">Candidatus Anoxymicrobium japonicum</name>
    <dbReference type="NCBI Taxonomy" id="2013648"/>
    <lineage>
        <taxon>Bacteria</taxon>
        <taxon>Bacillati</taxon>
        <taxon>Actinomycetota</taxon>
        <taxon>Candidatus Geothermincolia</taxon>
        <taxon>Candidatus Geothermincolales</taxon>
        <taxon>Candidatus Anoxymicrobiaceae</taxon>
        <taxon>Candidatus Anoxymicrobium</taxon>
    </lineage>
</organism>
<comment type="similarity">
    <text evidence="1 12">Belongs to the helicase family. DnaB subfamily.</text>
</comment>
<dbReference type="PANTHER" id="PTHR30153">
    <property type="entry name" value="REPLICATIVE DNA HELICASE DNAB"/>
    <property type="match status" value="1"/>
</dbReference>
<dbReference type="InterPro" id="IPR003593">
    <property type="entry name" value="AAA+_ATPase"/>
</dbReference>
<dbReference type="PROSITE" id="PS51199">
    <property type="entry name" value="SF4_HELICASE"/>
    <property type="match status" value="1"/>
</dbReference>
<feature type="domain" description="SF4 helicase" evidence="14">
    <location>
        <begin position="185"/>
        <end position="452"/>
    </location>
</feature>
<dbReference type="GO" id="GO:1990077">
    <property type="term" value="C:primosome complex"/>
    <property type="evidence" value="ECO:0007669"/>
    <property type="project" value="UniProtKB-UniRule"/>
</dbReference>